<dbReference type="EMBL" id="FO082060">
    <property type="protein sequence ID" value="CCE24810.1"/>
    <property type="molecule type" value="Genomic_DNA"/>
</dbReference>
<dbReference type="HOGENOM" id="CLU_3027047_0_0_6"/>
<proteinExistence type="predicted"/>
<organism evidence="1 2">
    <name type="scientific">Methylotuvimicrobium alcaliphilum (strain DSM 19304 / NCIMB 14124 / VKM B-2133 / 20Z)</name>
    <name type="common">Methylomicrobium alcaliphilum</name>
    <dbReference type="NCBI Taxonomy" id="1091494"/>
    <lineage>
        <taxon>Bacteria</taxon>
        <taxon>Pseudomonadati</taxon>
        <taxon>Pseudomonadota</taxon>
        <taxon>Gammaproteobacteria</taxon>
        <taxon>Methylococcales</taxon>
        <taxon>Methylococcaceae</taxon>
        <taxon>Methylotuvimicrobium</taxon>
    </lineage>
</organism>
<sequence length="55" mass="6022">MALLTYITFTIENMKPKETGINTSRPSNFGSALNVTIQSPGNYHSHALRGNDRGV</sequence>
<dbReference type="STRING" id="1091494.MEALZ_3145"/>
<evidence type="ECO:0000313" key="1">
    <source>
        <dbReference type="EMBL" id="CCE24810.1"/>
    </source>
</evidence>
<protein>
    <submittedName>
        <fullName evidence="1">Uncharacterized protein</fullName>
    </submittedName>
</protein>
<reference evidence="2" key="1">
    <citation type="journal article" date="2012" name="J. Bacteriol.">
        <title>Genome sequence of the haloalkaliphilic methanotrophic bacterium Methylomicrobium alcaliphilum 20Z.</title>
        <authorList>
            <person name="Vuilleumier S."/>
            <person name="Khmelenina V.N."/>
            <person name="Bringel F."/>
            <person name="Reshetnikov A.S."/>
            <person name="Lajus A."/>
            <person name="Mangenot S."/>
            <person name="Rouy Z."/>
            <person name="Op den Camp H.J."/>
            <person name="Jetten M.S."/>
            <person name="Dispirito A.A."/>
            <person name="Dunfield P."/>
            <person name="Klotz M.G."/>
            <person name="Semrau J.D."/>
            <person name="Stein L.Y."/>
            <person name="Barbe V."/>
            <person name="Medigue C."/>
            <person name="Trotsenko Y.A."/>
            <person name="Kalyuzhnaya M.G."/>
        </authorList>
    </citation>
    <scope>NUCLEOTIDE SEQUENCE [LARGE SCALE GENOMIC DNA]</scope>
    <source>
        <strain evidence="2">DSM 19304 / NCIMB 14124 / VKM B-2133 / 20Z</strain>
    </source>
</reference>
<keyword evidence="2" id="KW-1185">Reference proteome</keyword>
<evidence type="ECO:0000313" key="2">
    <source>
        <dbReference type="Proteomes" id="UP000008315"/>
    </source>
</evidence>
<gene>
    <name evidence="1" type="ordered locus">MEALZ_3145</name>
</gene>
<accession>G4T368</accession>
<name>G4T368_META2</name>
<dbReference type="AlphaFoldDB" id="G4T368"/>
<dbReference type="Proteomes" id="UP000008315">
    <property type="component" value="Chromosome"/>
</dbReference>
<dbReference type="KEGG" id="mah:MEALZ_3145"/>